<keyword evidence="3" id="KW-1185">Reference proteome</keyword>
<dbReference type="AlphaFoldDB" id="A0AAD6HQK4"/>
<feature type="region of interest" description="Disordered" evidence="1">
    <location>
        <begin position="1"/>
        <end position="48"/>
    </location>
</feature>
<comment type="caution">
    <text evidence="2">The sequence shown here is derived from an EMBL/GenBank/DDBJ whole genome shotgun (WGS) entry which is preliminary data.</text>
</comment>
<dbReference type="EMBL" id="JAQJAN010000004">
    <property type="protein sequence ID" value="KAJ5732101.1"/>
    <property type="molecule type" value="Genomic_DNA"/>
</dbReference>
<evidence type="ECO:0000256" key="1">
    <source>
        <dbReference type="SAM" id="MobiDB-lite"/>
    </source>
</evidence>
<protein>
    <submittedName>
        <fullName evidence="2">Uncharacterized protein</fullName>
    </submittedName>
</protein>
<reference evidence="2" key="2">
    <citation type="submission" date="2023-01" db="EMBL/GenBank/DDBJ databases">
        <authorList>
            <person name="Petersen C."/>
        </authorList>
    </citation>
    <scope>NUCLEOTIDE SEQUENCE</scope>
    <source>
        <strain evidence="2">IBT 17514</strain>
    </source>
</reference>
<reference evidence="2" key="1">
    <citation type="journal article" date="2023" name="IMA Fungus">
        <title>Comparative genomic study of the Penicillium genus elucidates a diverse pangenome and 15 lateral gene transfer events.</title>
        <authorList>
            <person name="Petersen C."/>
            <person name="Sorensen T."/>
            <person name="Nielsen M.R."/>
            <person name="Sondergaard T.E."/>
            <person name="Sorensen J.L."/>
            <person name="Fitzpatrick D.A."/>
            <person name="Frisvad J.C."/>
            <person name="Nielsen K.L."/>
        </authorList>
    </citation>
    <scope>NUCLEOTIDE SEQUENCE</scope>
    <source>
        <strain evidence="2">IBT 17514</strain>
    </source>
</reference>
<sequence>MEFSETAPAPGSYAETNPQDMNAMELSENISVPQPPQPSQRPRPRTRLSEEEYAALTVLNDDELLTMYALNSHRTIPQTRRLFLAKFIANGDREREEELVAARFAVPASKAHLVQGLCENLDGRAEIAIGINNTTAYLVPASWEQVISHDDDTWWPPGQKRKATSQGNIAVSSSSTPKSKSRSFRRESAGPQY</sequence>
<dbReference type="Proteomes" id="UP001215712">
    <property type="component" value="Unassembled WGS sequence"/>
</dbReference>
<gene>
    <name evidence="2" type="ORF">N7493_003582</name>
</gene>
<organism evidence="2 3">
    <name type="scientific">Penicillium malachiteum</name>
    <dbReference type="NCBI Taxonomy" id="1324776"/>
    <lineage>
        <taxon>Eukaryota</taxon>
        <taxon>Fungi</taxon>
        <taxon>Dikarya</taxon>
        <taxon>Ascomycota</taxon>
        <taxon>Pezizomycotina</taxon>
        <taxon>Eurotiomycetes</taxon>
        <taxon>Eurotiomycetidae</taxon>
        <taxon>Eurotiales</taxon>
        <taxon>Aspergillaceae</taxon>
        <taxon>Penicillium</taxon>
    </lineage>
</organism>
<evidence type="ECO:0000313" key="3">
    <source>
        <dbReference type="Proteomes" id="UP001215712"/>
    </source>
</evidence>
<feature type="region of interest" description="Disordered" evidence="1">
    <location>
        <begin position="154"/>
        <end position="193"/>
    </location>
</feature>
<feature type="compositionally biased region" description="Basic and acidic residues" evidence="1">
    <location>
        <begin position="184"/>
        <end position="193"/>
    </location>
</feature>
<proteinExistence type="predicted"/>
<evidence type="ECO:0000313" key="2">
    <source>
        <dbReference type="EMBL" id="KAJ5732101.1"/>
    </source>
</evidence>
<accession>A0AAD6HQK4</accession>
<name>A0AAD6HQK4_9EURO</name>